<organism evidence="2">
    <name type="scientific">Noctiluca scintillans</name>
    <name type="common">Sea sparkle</name>
    <name type="synonym">Red tide dinoflagellate</name>
    <dbReference type="NCBI Taxonomy" id="2966"/>
    <lineage>
        <taxon>Eukaryota</taxon>
        <taxon>Sar</taxon>
        <taxon>Alveolata</taxon>
        <taxon>Dinophyceae</taxon>
        <taxon>Noctilucales</taxon>
        <taxon>Noctilucaceae</taxon>
        <taxon>Noctiluca</taxon>
    </lineage>
</organism>
<dbReference type="AlphaFoldDB" id="A0A7S0ZVX3"/>
<dbReference type="PANTHER" id="PTHR48100:SF33">
    <property type="entry name" value="PEPTIDASE S54 RHOMBOID DOMAIN-CONTAINING PROTEIN"/>
    <property type="match status" value="1"/>
</dbReference>
<dbReference type="InterPro" id="IPR050275">
    <property type="entry name" value="PGM_Phosphatase"/>
</dbReference>
<evidence type="ECO:0000313" key="2">
    <source>
        <dbReference type="EMBL" id="CAD8833781.1"/>
    </source>
</evidence>
<sequence>MDLGQQDGGSPDIILLWGAVAVALSVLWLLPPGKFTVDALLHKCTLMTYGTVYLLLSKDTRLQLPADPGKAQGRTLKKKRIVFVRHGESVWNECFNKGFGPLFPLRLVRGLLGEMAMILLLDSLFIDSPLSVEGRAQARQLQEYVEGSGDELRNHTEQAVFVTSCLRRAVSTCLVAFRRPLGESRPVWALSCLQEISRNVDTLALAPAGAAPQSDPVDGASCSCVVGTFNSGNKGLLLNGGHRLQEFCEWVFSDCSPATLAPTVIVAGHSLWFRTFFQAYLPHTAYHECKSLKIVNCGVVTFELEMLEDGGGGATYRIDADSVQSLYGGFEKKAARRWKPGAKHD</sequence>
<accession>A0A7S0ZVX3</accession>
<keyword evidence="1" id="KW-1133">Transmembrane helix</keyword>
<proteinExistence type="predicted"/>
<gene>
    <name evidence="2" type="ORF">NSCI0253_LOCUS8129</name>
</gene>
<keyword evidence="1" id="KW-0472">Membrane</keyword>
<evidence type="ECO:0000256" key="1">
    <source>
        <dbReference type="SAM" id="Phobius"/>
    </source>
</evidence>
<reference evidence="2" key="1">
    <citation type="submission" date="2021-01" db="EMBL/GenBank/DDBJ databases">
        <authorList>
            <person name="Corre E."/>
            <person name="Pelletier E."/>
            <person name="Niang G."/>
            <person name="Scheremetjew M."/>
            <person name="Finn R."/>
            <person name="Kale V."/>
            <person name="Holt S."/>
            <person name="Cochrane G."/>
            <person name="Meng A."/>
            <person name="Brown T."/>
            <person name="Cohen L."/>
        </authorList>
    </citation>
    <scope>NUCLEOTIDE SEQUENCE</scope>
</reference>
<dbReference type="Gene3D" id="3.40.50.1240">
    <property type="entry name" value="Phosphoglycerate mutase-like"/>
    <property type="match status" value="1"/>
</dbReference>
<dbReference type="SUPFAM" id="SSF53254">
    <property type="entry name" value="Phosphoglycerate mutase-like"/>
    <property type="match status" value="1"/>
</dbReference>
<dbReference type="InterPro" id="IPR013078">
    <property type="entry name" value="His_Pase_superF_clade-1"/>
</dbReference>
<dbReference type="PANTHER" id="PTHR48100">
    <property type="entry name" value="BROAD-SPECIFICITY PHOSPHATASE YOR283W-RELATED"/>
    <property type="match status" value="1"/>
</dbReference>
<keyword evidence="1" id="KW-0812">Transmembrane</keyword>
<dbReference type="SMART" id="SM00855">
    <property type="entry name" value="PGAM"/>
    <property type="match status" value="1"/>
</dbReference>
<dbReference type="InterPro" id="IPR029033">
    <property type="entry name" value="His_PPase_superfam"/>
</dbReference>
<dbReference type="EMBL" id="HBFQ01011561">
    <property type="protein sequence ID" value="CAD8833781.1"/>
    <property type="molecule type" value="Transcribed_RNA"/>
</dbReference>
<dbReference type="GO" id="GO:0005829">
    <property type="term" value="C:cytosol"/>
    <property type="evidence" value="ECO:0007669"/>
    <property type="project" value="TreeGrafter"/>
</dbReference>
<dbReference type="GO" id="GO:0016791">
    <property type="term" value="F:phosphatase activity"/>
    <property type="evidence" value="ECO:0007669"/>
    <property type="project" value="TreeGrafter"/>
</dbReference>
<feature type="transmembrane region" description="Helical" evidence="1">
    <location>
        <begin position="12"/>
        <end position="30"/>
    </location>
</feature>
<name>A0A7S0ZVX3_NOCSC</name>
<protein>
    <submittedName>
        <fullName evidence="2">Uncharacterized protein</fullName>
    </submittedName>
</protein>
<dbReference type="CDD" id="cd07067">
    <property type="entry name" value="HP_PGM_like"/>
    <property type="match status" value="1"/>
</dbReference>